<sequence length="82" mass="8326">MDDRTPPADAGEGGQRGDAPFDRRRAIVGGLTLLGTVVGFTVVQAAIEAGNLSEEWVLVALPAFGVVGAVGFVVFVSAVIGD</sequence>
<evidence type="ECO:0000313" key="3">
    <source>
        <dbReference type="EMBL" id="AUV80965.1"/>
    </source>
</evidence>
<keyword evidence="4" id="KW-1185">Reference proteome</keyword>
<name>A0A2I8VGA9_9EURY</name>
<evidence type="ECO:0000313" key="4">
    <source>
        <dbReference type="Proteomes" id="UP000236584"/>
    </source>
</evidence>
<dbReference type="EMBL" id="CP026309">
    <property type="protein sequence ID" value="AUV80965.1"/>
    <property type="molecule type" value="Genomic_DNA"/>
</dbReference>
<evidence type="ECO:0000256" key="2">
    <source>
        <dbReference type="SAM" id="Phobius"/>
    </source>
</evidence>
<keyword evidence="2" id="KW-1133">Transmembrane helix</keyword>
<accession>A0A2I8VGA9</accession>
<feature type="transmembrane region" description="Helical" evidence="2">
    <location>
        <begin position="59"/>
        <end position="80"/>
    </location>
</feature>
<gene>
    <name evidence="3" type="ORF">C2R22_04225</name>
</gene>
<dbReference type="AlphaFoldDB" id="A0A2I8VGA9"/>
<dbReference type="GeneID" id="35591269"/>
<dbReference type="RefSeq" id="WP_103424653.1">
    <property type="nucleotide sequence ID" value="NZ_CP026309.1"/>
</dbReference>
<dbReference type="Proteomes" id="UP000236584">
    <property type="component" value="Chromosome"/>
</dbReference>
<evidence type="ECO:0000256" key="1">
    <source>
        <dbReference type="SAM" id="MobiDB-lite"/>
    </source>
</evidence>
<keyword evidence="2" id="KW-0812">Transmembrane</keyword>
<organism evidence="3 4">
    <name type="scientific">Salinigranum rubrum</name>
    <dbReference type="NCBI Taxonomy" id="755307"/>
    <lineage>
        <taxon>Archaea</taxon>
        <taxon>Methanobacteriati</taxon>
        <taxon>Methanobacteriota</taxon>
        <taxon>Stenosarchaea group</taxon>
        <taxon>Halobacteria</taxon>
        <taxon>Halobacteriales</taxon>
        <taxon>Haloferacaceae</taxon>
        <taxon>Salinigranum</taxon>
    </lineage>
</organism>
<protein>
    <submittedName>
        <fullName evidence="3">Uncharacterized protein</fullName>
    </submittedName>
</protein>
<proteinExistence type="predicted"/>
<keyword evidence="2" id="KW-0472">Membrane</keyword>
<feature type="region of interest" description="Disordered" evidence="1">
    <location>
        <begin position="1"/>
        <end position="21"/>
    </location>
</feature>
<reference evidence="3 4" key="1">
    <citation type="submission" date="2018-01" db="EMBL/GenBank/DDBJ databases">
        <title>Complete genome sequence of Salinigranum rubrum GX10T, an extremely halophilic archaeon isolated from a marine solar saltern.</title>
        <authorList>
            <person name="Han S."/>
        </authorList>
    </citation>
    <scope>NUCLEOTIDE SEQUENCE [LARGE SCALE GENOMIC DNA]</scope>
    <source>
        <strain evidence="3 4">GX10</strain>
    </source>
</reference>
<dbReference type="KEGG" id="srub:C2R22_04225"/>
<feature type="transmembrane region" description="Helical" evidence="2">
    <location>
        <begin position="26"/>
        <end position="47"/>
    </location>
</feature>